<sequence length="68" mass="7871">MGDGLFCGKITLFLIISFGFYNSNYRLTGNVLICTYSAFPKNKLLRIVFYQVECGLFVMQMEDFVYNC</sequence>
<accession>A0A1N6MYG6</accession>
<dbReference type="AlphaFoldDB" id="A0A1N6MYG6"/>
<reference evidence="2" key="1">
    <citation type="submission" date="2016-12" db="EMBL/GenBank/DDBJ databases">
        <authorList>
            <person name="Gaudriault S."/>
        </authorList>
    </citation>
    <scope>NUCLEOTIDE SEQUENCE [LARGE SCALE GENOMIC DNA]</scope>
    <source>
        <strain evidence="2">HGB1681 (deposited as PTA-6826 in the American Type Culture Collection)</strain>
    </source>
</reference>
<dbReference type="EMBL" id="FTLG01000188">
    <property type="protein sequence ID" value="SIP73769.1"/>
    <property type="molecule type" value="Genomic_DNA"/>
</dbReference>
<gene>
    <name evidence="1" type="ORF">XIS1_460084</name>
</gene>
<evidence type="ECO:0000313" key="1">
    <source>
        <dbReference type="EMBL" id="SIP73769.1"/>
    </source>
</evidence>
<protein>
    <submittedName>
        <fullName evidence="1">Uncharacterized protein</fullName>
    </submittedName>
</protein>
<organism evidence="1 2">
    <name type="scientific">Xenorhabdus innexi</name>
    <dbReference type="NCBI Taxonomy" id="290109"/>
    <lineage>
        <taxon>Bacteria</taxon>
        <taxon>Pseudomonadati</taxon>
        <taxon>Pseudomonadota</taxon>
        <taxon>Gammaproteobacteria</taxon>
        <taxon>Enterobacterales</taxon>
        <taxon>Morganellaceae</taxon>
        <taxon>Xenorhabdus</taxon>
    </lineage>
</organism>
<dbReference type="Proteomes" id="UP000196435">
    <property type="component" value="Unassembled WGS sequence"/>
</dbReference>
<name>A0A1N6MYG6_9GAMM</name>
<evidence type="ECO:0000313" key="2">
    <source>
        <dbReference type="Proteomes" id="UP000196435"/>
    </source>
</evidence>
<proteinExistence type="predicted"/>